<evidence type="ECO:0000256" key="3">
    <source>
        <dbReference type="ARBA" id="ARBA00022692"/>
    </source>
</evidence>
<evidence type="ECO:0000256" key="8">
    <source>
        <dbReference type="ARBA" id="ARBA00023288"/>
    </source>
</evidence>
<evidence type="ECO:0000256" key="1">
    <source>
        <dbReference type="ARBA" id="ARBA00004589"/>
    </source>
</evidence>
<accession>A0A1B6JCB4</accession>
<dbReference type="AlphaFoldDB" id="A0A1B6JCB4"/>
<dbReference type="Pfam" id="PF17064">
    <property type="entry name" value="QVR"/>
    <property type="match status" value="1"/>
</dbReference>
<evidence type="ECO:0000256" key="4">
    <source>
        <dbReference type="ARBA" id="ARBA00022729"/>
    </source>
</evidence>
<dbReference type="GO" id="GO:0030431">
    <property type="term" value="P:sleep"/>
    <property type="evidence" value="ECO:0007669"/>
    <property type="project" value="InterPro"/>
</dbReference>
<name>A0A1B6JCB4_9HEMI</name>
<evidence type="ECO:0000256" key="5">
    <source>
        <dbReference type="ARBA" id="ARBA00022989"/>
    </source>
</evidence>
<dbReference type="InterPro" id="IPR031424">
    <property type="entry name" value="QVR-like"/>
</dbReference>
<evidence type="ECO:0000256" key="6">
    <source>
        <dbReference type="ARBA" id="ARBA00023136"/>
    </source>
</evidence>
<keyword evidence="3" id="KW-0812">Transmembrane</keyword>
<evidence type="ECO:0000256" key="2">
    <source>
        <dbReference type="ARBA" id="ARBA00022622"/>
    </source>
</evidence>
<dbReference type="EMBL" id="GECU01010872">
    <property type="protein sequence ID" value="JAS96834.1"/>
    <property type="molecule type" value="Transcribed_RNA"/>
</dbReference>
<protein>
    <submittedName>
        <fullName evidence="9">Uncharacterized protein</fullName>
    </submittedName>
</protein>
<organism evidence="9">
    <name type="scientific">Homalodisca liturata</name>
    <dbReference type="NCBI Taxonomy" id="320908"/>
    <lineage>
        <taxon>Eukaryota</taxon>
        <taxon>Metazoa</taxon>
        <taxon>Ecdysozoa</taxon>
        <taxon>Arthropoda</taxon>
        <taxon>Hexapoda</taxon>
        <taxon>Insecta</taxon>
        <taxon>Pterygota</taxon>
        <taxon>Neoptera</taxon>
        <taxon>Paraneoptera</taxon>
        <taxon>Hemiptera</taxon>
        <taxon>Auchenorrhyncha</taxon>
        <taxon>Membracoidea</taxon>
        <taxon>Cicadellidae</taxon>
        <taxon>Cicadellinae</taxon>
        <taxon>Proconiini</taxon>
        <taxon>Homalodisca</taxon>
    </lineage>
</organism>
<dbReference type="GO" id="GO:0098552">
    <property type="term" value="C:side of membrane"/>
    <property type="evidence" value="ECO:0007669"/>
    <property type="project" value="UniProtKB-KW"/>
</dbReference>
<keyword evidence="6" id="KW-0472">Membrane</keyword>
<proteinExistence type="predicted"/>
<keyword evidence="4" id="KW-0732">Signal</keyword>
<feature type="non-terminal residue" evidence="9">
    <location>
        <position position="1"/>
    </location>
</feature>
<dbReference type="PANTHER" id="PTHR33562">
    <property type="entry name" value="ATILLA, ISOFORM B-RELATED-RELATED"/>
    <property type="match status" value="1"/>
</dbReference>
<evidence type="ECO:0000313" key="9">
    <source>
        <dbReference type="EMBL" id="JAS96834.1"/>
    </source>
</evidence>
<keyword evidence="8" id="KW-0449">Lipoprotein</keyword>
<evidence type="ECO:0000256" key="7">
    <source>
        <dbReference type="ARBA" id="ARBA00023180"/>
    </source>
</evidence>
<dbReference type="InterPro" id="IPR050975">
    <property type="entry name" value="Sleep_regulator"/>
</dbReference>
<keyword evidence="5" id="KW-1133">Transmembrane helix</keyword>
<dbReference type="SUPFAM" id="SSF57302">
    <property type="entry name" value="Snake toxin-like"/>
    <property type="match status" value="1"/>
</dbReference>
<gene>
    <name evidence="9" type="ORF">g.46581</name>
</gene>
<keyword evidence="2" id="KW-0336">GPI-anchor</keyword>
<keyword evidence="7" id="KW-0325">Glycoprotein</keyword>
<dbReference type="InterPro" id="IPR045860">
    <property type="entry name" value="Snake_toxin-like_sf"/>
</dbReference>
<reference evidence="9" key="1">
    <citation type="submission" date="2015-11" db="EMBL/GenBank/DDBJ databases">
        <title>De novo transcriptome assembly of four potential Pierce s Disease insect vectors from Arizona vineyards.</title>
        <authorList>
            <person name="Tassone E.E."/>
        </authorList>
    </citation>
    <scope>NUCLEOTIDE SEQUENCE</scope>
</reference>
<dbReference type="GO" id="GO:0032222">
    <property type="term" value="P:regulation of synaptic transmission, cholinergic"/>
    <property type="evidence" value="ECO:0007669"/>
    <property type="project" value="InterPro"/>
</dbReference>
<sequence length="193" mass="21575">WTPRDFAICLNHDHCDKTFGFWKTYYPFHPPAGQAKMSLSRCLFAALPLLLLALFPAGTVSQENFLDDGSDASPPIFCYQCNSGVDLDCTNLQANSTNSVHYKPCSDLGEYKGAKPFCRKIVQTIFERNNMIRVIRKCGWEKHPRLDCYNMANDDHTETVCQCFQDGCNSAHHFSAAGAALAMLLALCHILVS</sequence>
<comment type="subcellular location">
    <subcellularLocation>
        <location evidence="1">Membrane</location>
        <topology evidence="1">Lipid-anchor</topology>
        <topology evidence="1">GPI-anchor</topology>
    </subcellularLocation>
</comment>
<dbReference type="PANTHER" id="PTHR33562:SF23">
    <property type="entry name" value="PROTEIN QUIVER"/>
    <property type="match status" value="1"/>
</dbReference>